<dbReference type="RefSeq" id="WP_044634579.1">
    <property type="nucleotide sequence ID" value="NZ_CDNC01000012.1"/>
</dbReference>
<evidence type="ECO:0000313" key="1">
    <source>
        <dbReference type="EMBL" id="CEM61693.1"/>
    </source>
</evidence>
<sequence>MLYFLNRPLILEHVIVKAFDDYFKALRTQEYYRNWSIHVTNEHPFSLMIPDFTYNASIFPCVVVSTESDEKPSELMNLVESSFFILEKTDIPLLEEEGYALCDELKKDLENEFAKKEKLCGVSRVIRRQERISIEIWSENIQLKNELYEMCRLFLAGGIKDALAEYRKKNNLVIFDNTIQGDRSGNFNYDFGVKLAGSRLSFNADYFIEQSIIDTKIDGNKNIIWEVIDNVKGSK</sequence>
<dbReference type="AlphaFoldDB" id="A0A0B7GT87"/>
<dbReference type="EMBL" id="CDNC01000012">
    <property type="protein sequence ID" value="CEM61693.1"/>
    <property type="molecule type" value="Genomic_DNA"/>
</dbReference>
<reference evidence="2" key="1">
    <citation type="submission" date="2015-01" db="EMBL/GenBank/DDBJ databases">
        <authorList>
            <person name="Manzoor Shahid"/>
            <person name="Zubair Saima"/>
        </authorList>
    </citation>
    <scope>NUCLEOTIDE SEQUENCE [LARGE SCALE GENOMIC DNA]</scope>
    <source>
        <strain evidence="2">V1</strain>
    </source>
</reference>
<keyword evidence="2" id="KW-1185">Reference proteome</keyword>
<protein>
    <submittedName>
        <fullName evidence="1">Uncharacterized protein</fullName>
    </submittedName>
</protein>
<gene>
    <name evidence="1" type="ORF">TPHV1_20230</name>
</gene>
<dbReference type="Proteomes" id="UP000042527">
    <property type="component" value="Unassembled WGS sequence"/>
</dbReference>
<accession>A0A0B7GT87</accession>
<organism evidence="1 2">
    <name type="scientific">Treponema phagedenis</name>
    <dbReference type="NCBI Taxonomy" id="162"/>
    <lineage>
        <taxon>Bacteria</taxon>
        <taxon>Pseudomonadati</taxon>
        <taxon>Spirochaetota</taxon>
        <taxon>Spirochaetia</taxon>
        <taxon>Spirochaetales</taxon>
        <taxon>Treponemataceae</taxon>
        <taxon>Treponema</taxon>
    </lineage>
</organism>
<evidence type="ECO:0000313" key="2">
    <source>
        <dbReference type="Proteomes" id="UP000042527"/>
    </source>
</evidence>
<name>A0A0B7GT87_TREPH</name>
<proteinExistence type="predicted"/>